<keyword evidence="4" id="KW-1185">Reference proteome</keyword>
<comment type="caution">
    <text evidence="3">The sequence shown here is derived from an EMBL/GenBank/DDBJ whole genome shotgun (WGS) entry which is preliminary data.</text>
</comment>
<dbReference type="RefSeq" id="XP_020433309.1">
    <property type="nucleotide sequence ID" value="XM_020576897.1"/>
</dbReference>
<evidence type="ECO:0000313" key="3">
    <source>
        <dbReference type="EMBL" id="EFA81191.1"/>
    </source>
</evidence>
<dbReference type="SUPFAM" id="SSF50729">
    <property type="entry name" value="PH domain-like"/>
    <property type="match status" value="1"/>
</dbReference>
<feature type="region of interest" description="Disordered" evidence="1">
    <location>
        <begin position="57"/>
        <end position="101"/>
    </location>
</feature>
<dbReference type="InterPro" id="IPR011993">
    <property type="entry name" value="PH-like_dom_sf"/>
</dbReference>
<dbReference type="PANTHER" id="PTHR14336">
    <property type="entry name" value="TANDEM PH DOMAIN CONTAINING PROTEIN"/>
    <property type="match status" value="1"/>
</dbReference>
<evidence type="ECO:0000256" key="1">
    <source>
        <dbReference type="SAM" id="MobiDB-lite"/>
    </source>
</evidence>
<evidence type="ECO:0000259" key="2">
    <source>
        <dbReference type="PROSITE" id="PS50003"/>
    </source>
</evidence>
<dbReference type="EMBL" id="ADBJ01000026">
    <property type="protein sequence ID" value="EFA81191.1"/>
    <property type="molecule type" value="Genomic_DNA"/>
</dbReference>
<dbReference type="InParanoid" id="D3BC08"/>
<dbReference type="Gene3D" id="2.30.29.30">
    <property type="entry name" value="Pleckstrin-homology domain (PH domain)/Phosphotyrosine-binding domain (PTB)"/>
    <property type="match status" value="1"/>
</dbReference>
<sequence>MTVSDISDIKDTLNFEVLSESQTSSSCSEDFENDKVAFQVVESNCCSNSNVENNVNSKEMTSSASSSSPLTIPPAIVATNENDNNTKVDNNNNNNNNKRDRYEGWLKKEGGRIKTTKKRYFVLRSNTLYYKKDKESNPIGLVQLIDIDIRVTGETEFCLTPGKDKAFKIKKDNSLKPSNHIDKS</sequence>
<accession>D3BC08</accession>
<dbReference type="GeneID" id="31361512"/>
<dbReference type="InterPro" id="IPR051707">
    <property type="entry name" value="PI-Interact_SigTrans_Reg"/>
</dbReference>
<feature type="compositionally biased region" description="Low complexity" evidence="1">
    <location>
        <begin position="57"/>
        <end position="68"/>
    </location>
</feature>
<organism evidence="3 4">
    <name type="scientific">Heterostelium pallidum (strain ATCC 26659 / Pp 5 / PN500)</name>
    <name type="common">Cellular slime mold</name>
    <name type="synonym">Polysphondylium pallidum</name>
    <dbReference type="NCBI Taxonomy" id="670386"/>
    <lineage>
        <taxon>Eukaryota</taxon>
        <taxon>Amoebozoa</taxon>
        <taxon>Evosea</taxon>
        <taxon>Eumycetozoa</taxon>
        <taxon>Dictyostelia</taxon>
        <taxon>Acytosteliales</taxon>
        <taxon>Acytosteliaceae</taxon>
        <taxon>Heterostelium</taxon>
    </lineage>
</organism>
<dbReference type="AlphaFoldDB" id="D3BC08"/>
<gene>
    <name evidence="3" type="ORF">PPL_06028</name>
</gene>
<protein>
    <recommendedName>
        <fullName evidence="2">PH domain-containing protein</fullName>
    </recommendedName>
</protein>
<name>D3BC08_HETP5</name>
<dbReference type="PROSITE" id="PS50003">
    <property type="entry name" value="PH_DOMAIN"/>
    <property type="match status" value="1"/>
</dbReference>
<dbReference type="Pfam" id="PF00169">
    <property type="entry name" value="PH"/>
    <property type="match status" value="1"/>
</dbReference>
<reference evidence="3 4" key="1">
    <citation type="journal article" date="2011" name="Genome Res.">
        <title>Phylogeny-wide analysis of social amoeba genomes highlights ancient origins for complex intercellular communication.</title>
        <authorList>
            <person name="Heidel A.J."/>
            <person name="Lawal H.M."/>
            <person name="Felder M."/>
            <person name="Schilde C."/>
            <person name="Helps N.R."/>
            <person name="Tunggal B."/>
            <person name="Rivero F."/>
            <person name="John U."/>
            <person name="Schleicher M."/>
            <person name="Eichinger L."/>
            <person name="Platzer M."/>
            <person name="Noegel A.A."/>
            <person name="Schaap P."/>
            <person name="Gloeckner G."/>
        </authorList>
    </citation>
    <scope>NUCLEOTIDE SEQUENCE [LARGE SCALE GENOMIC DNA]</scope>
    <source>
        <strain evidence="4">ATCC 26659 / Pp 5 / PN500</strain>
    </source>
</reference>
<dbReference type="Proteomes" id="UP000001396">
    <property type="component" value="Unassembled WGS sequence"/>
</dbReference>
<feature type="compositionally biased region" description="Low complexity" evidence="1">
    <location>
        <begin position="79"/>
        <end position="96"/>
    </location>
</feature>
<evidence type="ECO:0000313" key="4">
    <source>
        <dbReference type="Proteomes" id="UP000001396"/>
    </source>
</evidence>
<feature type="domain" description="PH" evidence="2">
    <location>
        <begin position="99"/>
        <end position="184"/>
    </location>
</feature>
<dbReference type="InterPro" id="IPR001849">
    <property type="entry name" value="PH_domain"/>
</dbReference>
<proteinExistence type="predicted"/>